<dbReference type="Proteomes" id="UP001221898">
    <property type="component" value="Unassembled WGS sequence"/>
</dbReference>
<protein>
    <submittedName>
        <fullName evidence="1">Uncharacterized protein</fullName>
    </submittedName>
</protein>
<comment type="caution">
    <text evidence="1">The sequence shown here is derived from an EMBL/GenBank/DDBJ whole genome shotgun (WGS) entry which is preliminary data.</text>
</comment>
<dbReference type="AlphaFoldDB" id="A0AAD7WVT8"/>
<organism evidence="1 2">
    <name type="scientific">Aldrovandia affinis</name>
    <dbReference type="NCBI Taxonomy" id="143900"/>
    <lineage>
        <taxon>Eukaryota</taxon>
        <taxon>Metazoa</taxon>
        <taxon>Chordata</taxon>
        <taxon>Craniata</taxon>
        <taxon>Vertebrata</taxon>
        <taxon>Euteleostomi</taxon>
        <taxon>Actinopterygii</taxon>
        <taxon>Neopterygii</taxon>
        <taxon>Teleostei</taxon>
        <taxon>Notacanthiformes</taxon>
        <taxon>Halosauridae</taxon>
        <taxon>Aldrovandia</taxon>
    </lineage>
</organism>
<evidence type="ECO:0000313" key="2">
    <source>
        <dbReference type="Proteomes" id="UP001221898"/>
    </source>
</evidence>
<reference evidence="1" key="1">
    <citation type="journal article" date="2023" name="Science">
        <title>Genome structures resolve the early diversification of teleost fishes.</title>
        <authorList>
            <person name="Parey E."/>
            <person name="Louis A."/>
            <person name="Montfort J."/>
            <person name="Bouchez O."/>
            <person name="Roques C."/>
            <person name="Iampietro C."/>
            <person name="Lluch J."/>
            <person name="Castinel A."/>
            <person name="Donnadieu C."/>
            <person name="Desvignes T."/>
            <person name="Floi Bucao C."/>
            <person name="Jouanno E."/>
            <person name="Wen M."/>
            <person name="Mejri S."/>
            <person name="Dirks R."/>
            <person name="Jansen H."/>
            <person name="Henkel C."/>
            <person name="Chen W.J."/>
            <person name="Zahm M."/>
            <person name="Cabau C."/>
            <person name="Klopp C."/>
            <person name="Thompson A.W."/>
            <person name="Robinson-Rechavi M."/>
            <person name="Braasch I."/>
            <person name="Lecointre G."/>
            <person name="Bobe J."/>
            <person name="Postlethwait J.H."/>
            <person name="Berthelot C."/>
            <person name="Roest Crollius H."/>
            <person name="Guiguen Y."/>
        </authorList>
    </citation>
    <scope>NUCLEOTIDE SEQUENCE</scope>
    <source>
        <strain evidence="1">NC1722</strain>
    </source>
</reference>
<gene>
    <name evidence="1" type="ORF">AAFF_G00188220</name>
</gene>
<dbReference type="EMBL" id="JAINUG010000025">
    <property type="protein sequence ID" value="KAJ8410865.1"/>
    <property type="molecule type" value="Genomic_DNA"/>
</dbReference>
<name>A0AAD7WVT8_9TELE</name>
<sequence>MGADPRGVALGERQGQALAVRTKGTGCLTGTYIDRENGGDRERIASCLLIQPAFACLNDSIRGFLNRVPTGMSPASEPYRPVHDPPSPPPLPLHLFAQAQEWKCVSEMGTCQGCLSD</sequence>
<evidence type="ECO:0000313" key="1">
    <source>
        <dbReference type="EMBL" id="KAJ8410865.1"/>
    </source>
</evidence>
<keyword evidence="2" id="KW-1185">Reference proteome</keyword>
<proteinExistence type="predicted"/>
<accession>A0AAD7WVT8</accession>